<dbReference type="InterPro" id="IPR007867">
    <property type="entry name" value="GMC_OxRtase_C"/>
</dbReference>
<feature type="domain" description="FAD-dependent oxidoreductase 2 FAD-binding" evidence="7">
    <location>
        <begin position="271"/>
        <end position="303"/>
    </location>
</feature>
<proteinExistence type="inferred from homology"/>
<organism evidence="9 10">
    <name type="scientific">Claviceps aff. purpurea</name>
    <dbReference type="NCBI Taxonomy" id="1967640"/>
    <lineage>
        <taxon>Eukaryota</taxon>
        <taxon>Fungi</taxon>
        <taxon>Dikarya</taxon>
        <taxon>Ascomycota</taxon>
        <taxon>Pezizomycotina</taxon>
        <taxon>Sordariomycetes</taxon>
        <taxon>Hypocreomycetidae</taxon>
        <taxon>Hypocreales</taxon>
        <taxon>Clavicipitaceae</taxon>
        <taxon>Claviceps</taxon>
    </lineage>
</organism>
<protein>
    <recommendedName>
        <fullName evidence="11">Long-chain-alcohol oxidase</fullName>
    </recommendedName>
</protein>
<evidence type="ECO:0008006" key="11">
    <source>
        <dbReference type="Google" id="ProtNLM"/>
    </source>
</evidence>
<evidence type="ECO:0000259" key="8">
    <source>
        <dbReference type="Pfam" id="PF05199"/>
    </source>
</evidence>
<dbReference type="PANTHER" id="PTHR46056:SF12">
    <property type="entry name" value="LONG-CHAIN-ALCOHOL OXIDASE"/>
    <property type="match status" value="1"/>
</dbReference>
<keyword evidence="3" id="KW-0274">FAD</keyword>
<gene>
    <name evidence="9" type="ORF">E4U09_006844</name>
</gene>
<sequence length="795" mass="85938">MVAPLAAPMASPVGPPPIPIPDVPSRDFMRPAQWETLFALLDGVLPSVRSAASLDSTSEDQDQDKGGSIVLPEEEFEALVEECCGEGQGLEGPLSGTEDGKEKRGGMGEMGEMGEMDEEKKAENARRRECVRAFLEDRPAGGEAFRRDCVRSLAGVPQRGKLAVVMDVLGSHVGSMLLTGHWTPITSQPTLIRQAILQSWASSPLPALRTLAKSLVQMAQKANSLHSRFLHDISGYSDIPSDWKNTESYPYTFIQIPPGGKDLSPYELSTDVLIVGSGCGGGVSAKTISEAGHKVLVVDKGYYFPPSQLPMTQESASHYLYEGGGVLTSDSASTGVVCGASWGGGGTVNWSVCFRLQDYVRDEWASRGLPLFASAEFDACMDRVWEFIGASKAGLRHNARNQALMDALETLRWKGGAVEQNTAGREHYCGRCHLGCNSAEKRGPATSWLPAAGEAGAEFMEGFAVERVVFGEDGRTAIGVEGLWTGRGEGGTLHGKMEERTQRRVFVRAKRVILAAGSMWSPVLLAKSGVKNPNVGRHLHLHPTNFVSGVFGKTDMTSWEGGIITSYVNEFENLDGHGHGVKLEPTCNVPYTTFSLQSWRDGLDAKVLALKYRHIGTYISLTRDRDTGRVYPDPVHGTPRIQYDMSDFDREHTLEGVIALAKICYVARATEIRAHLAGLAPFVARDGGKRQAEHQPGTDPEFTDPDFAAWIKRLRRADNKPPTAMCVSAHQMGSCRMSADEESGVVDMQGRVWGTSGLYVADASVFPSASGVNPMVTAMALADWISRGVAADLSS</sequence>
<comment type="similarity">
    <text evidence="1">Belongs to the GMC oxidoreductase family.</text>
</comment>
<dbReference type="Proteomes" id="UP000707071">
    <property type="component" value="Unassembled WGS sequence"/>
</dbReference>
<evidence type="ECO:0000256" key="4">
    <source>
        <dbReference type="ARBA" id="ARBA00023002"/>
    </source>
</evidence>
<dbReference type="InterPro" id="IPR000172">
    <property type="entry name" value="GMC_OxRdtase_N"/>
</dbReference>
<dbReference type="Pfam" id="PF05199">
    <property type="entry name" value="GMC_oxred_C"/>
    <property type="match status" value="1"/>
</dbReference>
<dbReference type="GO" id="GO:0016614">
    <property type="term" value="F:oxidoreductase activity, acting on CH-OH group of donors"/>
    <property type="evidence" value="ECO:0007669"/>
    <property type="project" value="InterPro"/>
</dbReference>
<dbReference type="AlphaFoldDB" id="A0A9P7QKH8"/>
<name>A0A9P7QKH8_9HYPO</name>
<feature type="region of interest" description="Disordered" evidence="5">
    <location>
        <begin position="87"/>
        <end position="118"/>
    </location>
</feature>
<evidence type="ECO:0000259" key="6">
    <source>
        <dbReference type="Pfam" id="PF00732"/>
    </source>
</evidence>
<keyword evidence="4" id="KW-0560">Oxidoreductase</keyword>
<dbReference type="Pfam" id="PF00890">
    <property type="entry name" value="FAD_binding_2"/>
    <property type="match status" value="1"/>
</dbReference>
<evidence type="ECO:0000259" key="7">
    <source>
        <dbReference type="Pfam" id="PF00890"/>
    </source>
</evidence>
<evidence type="ECO:0000313" key="10">
    <source>
        <dbReference type="Proteomes" id="UP000707071"/>
    </source>
</evidence>
<dbReference type="GO" id="GO:0050660">
    <property type="term" value="F:flavin adenine dinucleotide binding"/>
    <property type="evidence" value="ECO:0007669"/>
    <property type="project" value="InterPro"/>
</dbReference>
<evidence type="ECO:0000256" key="5">
    <source>
        <dbReference type="SAM" id="MobiDB-lite"/>
    </source>
</evidence>
<dbReference type="EMBL" id="SRRH01000065">
    <property type="protein sequence ID" value="KAG6300482.1"/>
    <property type="molecule type" value="Genomic_DNA"/>
</dbReference>
<reference evidence="9 10" key="1">
    <citation type="journal article" date="2020" name="bioRxiv">
        <title>Whole genome comparisons of ergot fungi reveals the divergence and evolution of species within the genus Claviceps are the result of varying mechanisms driving genome evolution and host range expansion.</title>
        <authorList>
            <person name="Wyka S.A."/>
            <person name="Mondo S.J."/>
            <person name="Liu M."/>
            <person name="Dettman J."/>
            <person name="Nalam V."/>
            <person name="Broders K.D."/>
        </authorList>
    </citation>
    <scope>NUCLEOTIDE SEQUENCE [LARGE SCALE GENOMIC DNA]</scope>
    <source>
        <strain evidence="9 10">Clav52</strain>
    </source>
</reference>
<dbReference type="Pfam" id="PF00732">
    <property type="entry name" value="GMC_oxred_N"/>
    <property type="match status" value="1"/>
</dbReference>
<comment type="caution">
    <text evidence="9">The sequence shown here is derived from an EMBL/GenBank/DDBJ whole genome shotgun (WGS) entry which is preliminary data.</text>
</comment>
<dbReference type="InterPro" id="IPR003953">
    <property type="entry name" value="FAD-dep_OxRdtase_2_FAD-bd"/>
</dbReference>
<evidence type="ECO:0000313" key="9">
    <source>
        <dbReference type="EMBL" id="KAG6300482.1"/>
    </source>
</evidence>
<dbReference type="SUPFAM" id="SSF51905">
    <property type="entry name" value="FAD/NAD(P)-binding domain"/>
    <property type="match status" value="1"/>
</dbReference>
<evidence type="ECO:0000256" key="3">
    <source>
        <dbReference type="ARBA" id="ARBA00022827"/>
    </source>
</evidence>
<keyword evidence="10" id="KW-1185">Reference proteome</keyword>
<dbReference type="InterPro" id="IPR036188">
    <property type="entry name" value="FAD/NAD-bd_sf"/>
</dbReference>
<dbReference type="Gene3D" id="3.50.50.60">
    <property type="entry name" value="FAD/NAD(P)-binding domain"/>
    <property type="match status" value="2"/>
</dbReference>
<dbReference type="PANTHER" id="PTHR46056">
    <property type="entry name" value="LONG-CHAIN-ALCOHOL OXIDASE"/>
    <property type="match status" value="1"/>
</dbReference>
<feature type="domain" description="Glucose-methanol-choline oxidoreductase C-terminal" evidence="8">
    <location>
        <begin position="628"/>
        <end position="782"/>
    </location>
</feature>
<feature type="domain" description="Glucose-methanol-choline oxidoreductase N-terminal" evidence="6">
    <location>
        <begin position="318"/>
        <end position="543"/>
    </location>
</feature>
<evidence type="ECO:0000256" key="2">
    <source>
        <dbReference type="ARBA" id="ARBA00022630"/>
    </source>
</evidence>
<accession>A0A9P7QKH8</accession>
<evidence type="ECO:0000256" key="1">
    <source>
        <dbReference type="ARBA" id="ARBA00010790"/>
    </source>
</evidence>
<keyword evidence="2" id="KW-0285">Flavoprotein</keyword>